<dbReference type="SUPFAM" id="SSF52540">
    <property type="entry name" value="P-loop containing nucleoside triphosphate hydrolases"/>
    <property type="match status" value="1"/>
</dbReference>
<keyword evidence="3 5" id="KW-0067">ATP-binding</keyword>
<dbReference type="AlphaFoldDB" id="A0A2M8WSI0"/>
<dbReference type="EMBL" id="PGTZ01000007">
    <property type="protein sequence ID" value="PJI93880.1"/>
    <property type="molecule type" value="Genomic_DNA"/>
</dbReference>
<dbReference type="CDD" id="cd03255">
    <property type="entry name" value="ABC_MJ0796_LolCDE_FtsE"/>
    <property type="match status" value="1"/>
</dbReference>
<dbReference type="PANTHER" id="PTHR24220:SF685">
    <property type="entry name" value="ABC TRANSPORTER RELATED"/>
    <property type="match status" value="1"/>
</dbReference>
<evidence type="ECO:0000313" key="5">
    <source>
        <dbReference type="EMBL" id="PJI93880.1"/>
    </source>
</evidence>
<gene>
    <name evidence="5" type="ORF">CLV34_1360</name>
</gene>
<dbReference type="InterPro" id="IPR017911">
    <property type="entry name" value="MacB-like_ATP-bd"/>
</dbReference>
<evidence type="ECO:0000256" key="2">
    <source>
        <dbReference type="ARBA" id="ARBA00022741"/>
    </source>
</evidence>
<feature type="domain" description="ABC transporter" evidence="4">
    <location>
        <begin position="20"/>
        <end position="256"/>
    </location>
</feature>
<sequence>MKPLFVAAAPRKMSDSLSKVRSVTLAARAVGLRYGPTVALATATLTVAPGEVVALVGPSGSGKTTLLYCLSGLVRAGSGTVRIDGTDLADLSADDLVRLRRERFGYVFQGSELVPELSVAENVALPLELLRRPRREVRERTAALLDRLGVADLARRLPDQVSGGQAQRVAVARALVHAPAVVFADEPTGALDSANGATVLDALLGLARDQGSSVVLVTHDAGVAAAADRRVEVSDGVCDDTAPVTPAAAPPVTATAAS</sequence>
<reference evidence="5 6" key="1">
    <citation type="submission" date="2017-11" db="EMBL/GenBank/DDBJ databases">
        <title>Genomic Encyclopedia of Archaeal and Bacterial Type Strains, Phase II (KMG-II): From Individual Species to Whole Genera.</title>
        <authorList>
            <person name="Goeker M."/>
        </authorList>
    </citation>
    <scope>NUCLEOTIDE SEQUENCE [LARGE SCALE GENOMIC DNA]</scope>
    <source>
        <strain evidence="5 6">DSM 22413</strain>
    </source>
</reference>
<dbReference type="PROSITE" id="PS00211">
    <property type="entry name" value="ABC_TRANSPORTER_1"/>
    <property type="match status" value="1"/>
</dbReference>
<evidence type="ECO:0000313" key="6">
    <source>
        <dbReference type="Proteomes" id="UP000231586"/>
    </source>
</evidence>
<dbReference type="InterPro" id="IPR027417">
    <property type="entry name" value="P-loop_NTPase"/>
</dbReference>
<protein>
    <submittedName>
        <fullName evidence="5">Putative ABC transport system ATP-binding protein</fullName>
    </submittedName>
</protein>
<dbReference type="SMART" id="SM00382">
    <property type="entry name" value="AAA"/>
    <property type="match status" value="1"/>
</dbReference>
<keyword evidence="6" id="KW-1185">Reference proteome</keyword>
<dbReference type="InterPro" id="IPR003439">
    <property type="entry name" value="ABC_transporter-like_ATP-bd"/>
</dbReference>
<dbReference type="PANTHER" id="PTHR24220">
    <property type="entry name" value="IMPORT ATP-BINDING PROTEIN"/>
    <property type="match status" value="1"/>
</dbReference>
<organism evidence="5 6">
    <name type="scientific">Luteimicrobium subarcticum</name>
    <dbReference type="NCBI Taxonomy" id="620910"/>
    <lineage>
        <taxon>Bacteria</taxon>
        <taxon>Bacillati</taxon>
        <taxon>Actinomycetota</taxon>
        <taxon>Actinomycetes</taxon>
        <taxon>Micrococcales</taxon>
        <taxon>Luteimicrobium</taxon>
    </lineage>
</organism>
<comment type="caution">
    <text evidence="5">The sequence shown here is derived from an EMBL/GenBank/DDBJ whole genome shotgun (WGS) entry which is preliminary data.</text>
</comment>
<dbReference type="GO" id="GO:0005524">
    <property type="term" value="F:ATP binding"/>
    <property type="evidence" value="ECO:0007669"/>
    <property type="project" value="UniProtKB-KW"/>
</dbReference>
<dbReference type="GO" id="GO:0005886">
    <property type="term" value="C:plasma membrane"/>
    <property type="evidence" value="ECO:0007669"/>
    <property type="project" value="TreeGrafter"/>
</dbReference>
<keyword evidence="2" id="KW-0547">Nucleotide-binding</keyword>
<dbReference type="PROSITE" id="PS50893">
    <property type="entry name" value="ABC_TRANSPORTER_2"/>
    <property type="match status" value="1"/>
</dbReference>
<evidence type="ECO:0000256" key="1">
    <source>
        <dbReference type="ARBA" id="ARBA00022448"/>
    </source>
</evidence>
<keyword evidence="1" id="KW-0813">Transport</keyword>
<dbReference type="InterPro" id="IPR015854">
    <property type="entry name" value="ABC_transpr_LolD-like"/>
</dbReference>
<dbReference type="GO" id="GO:0022857">
    <property type="term" value="F:transmembrane transporter activity"/>
    <property type="evidence" value="ECO:0007669"/>
    <property type="project" value="TreeGrafter"/>
</dbReference>
<proteinExistence type="predicted"/>
<dbReference type="GO" id="GO:0016887">
    <property type="term" value="F:ATP hydrolysis activity"/>
    <property type="evidence" value="ECO:0007669"/>
    <property type="project" value="InterPro"/>
</dbReference>
<dbReference type="InterPro" id="IPR017871">
    <property type="entry name" value="ABC_transporter-like_CS"/>
</dbReference>
<name>A0A2M8WSI0_9MICO</name>
<dbReference type="InterPro" id="IPR003593">
    <property type="entry name" value="AAA+_ATPase"/>
</dbReference>
<dbReference type="Gene3D" id="3.40.50.300">
    <property type="entry name" value="P-loop containing nucleotide triphosphate hydrolases"/>
    <property type="match status" value="1"/>
</dbReference>
<dbReference type="Pfam" id="PF00005">
    <property type="entry name" value="ABC_tran"/>
    <property type="match status" value="1"/>
</dbReference>
<dbReference type="Proteomes" id="UP000231586">
    <property type="component" value="Unassembled WGS sequence"/>
</dbReference>
<accession>A0A2M8WSI0</accession>
<evidence type="ECO:0000259" key="4">
    <source>
        <dbReference type="PROSITE" id="PS50893"/>
    </source>
</evidence>
<evidence type="ECO:0000256" key="3">
    <source>
        <dbReference type="ARBA" id="ARBA00022840"/>
    </source>
</evidence>